<dbReference type="SUPFAM" id="SSF57850">
    <property type="entry name" value="RING/U-box"/>
    <property type="match status" value="1"/>
</dbReference>
<keyword evidence="7" id="KW-0963">Cytoplasm</keyword>
<evidence type="ECO:0000256" key="14">
    <source>
        <dbReference type="ARBA" id="ARBA00023054"/>
    </source>
</evidence>
<dbReference type="InterPro" id="IPR043136">
    <property type="entry name" value="B30.2/SPRY_sf"/>
</dbReference>
<dbReference type="SUPFAM" id="SSF57845">
    <property type="entry name" value="B-box zinc-binding domain"/>
    <property type="match status" value="1"/>
</dbReference>
<dbReference type="CDD" id="cd12888">
    <property type="entry name" value="SPRY_PRY_TRIM7_like"/>
    <property type="match status" value="1"/>
</dbReference>
<dbReference type="InterPro" id="IPR003877">
    <property type="entry name" value="SPRY_dom"/>
</dbReference>
<dbReference type="EC" id="2.3.2.27" evidence="6"/>
<dbReference type="SUPFAM" id="SSF49899">
    <property type="entry name" value="Concanavalin A-like lectins/glucanases"/>
    <property type="match status" value="1"/>
</dbReference>
<evidence type="ECO:0000259" key="20">
    <source>
        <dbReference type="PROSITE" id="PS50188"/>
    </source>
</evidence>
<reference evidence="22" key="1">
    <citation type="submission" date="2025-08" db="UniProtKB">
        <authorList>
            <consortium name="RefSeq"/>
        </authorList>
    </citation>
    <scope>IDENTIFICATION</scope>
</reference>
<evidence type="ECO:0000256" key="1">
    <source>
        <dbReference type="ARBA" id="ARBA00000900"/>
    </source>
</evidence>
<dbReference type="PANTHER" id="PTHR24103">
    <property type="entry name" value="E3 UBIQUITIN-PROTEIN LIGASE TRIM"/>
    <property type="match status" value="1"/>
</dbReference>
<feature type="coiled-coil region" evidence="17">
    <location>
        <begin position="133"/>
        <end position="243"/>
    </location>
</feature>
<dbReference type="SMART" id="SM00449">
    <property type="entry name" value="SPRY"/>
    <property type="match status" value="1"/>
</dbReference>
<comment type="catalytic activity">
    <reaction evidence="1">
        <text>S-ubiquitinyl-[E2 ubiquitin-conjugating enzyme]-L-cysteine + [acceptor protein]-L-lysine = [E2 ubiquitin-conjugating enzyme]-L-cysteine + N(6)-ubiquitinyl-[acceptor protein]-L-lysine.</text>
        <dbReference type="EC" id="2.3.2.27"/>
    </reaction>
</comment>
<keyword evidence="9" id="KW-0528">Neurotoxin</keyword>
<keyword evidence="14 17" id="KW-0175">Coiled coil</keyword>
<keyword evidence="9" id="KW-0800">Toxin</keyword>
<evidence type="ECO:0000256" key="7">
    <source>
        <dbReference type="ARBA" id="ARBA00022490"/>
    </source>
</evidence>
<feature type="domain" description="B30.2/SPRY" evidence="20">
    <location>
        <begin position="276"/>
        <end position="465"/>
    </location>
</feature>
<comment type="similarity">
    <text evidence="4">Belongs to the TRIM/RBCC family.</text>
</comment>
<evidence type="ECO:0000313" key="22">
    <source>
        <dbReference type="RefSeq" id="XP_015262683.1"/>
    </source>
</evidence>
<evidence type="ECO:0000256" key="4">
    <source>
        <dbReference type="ARBA" id="ARBA00008518"/>
    </source>
</evidence>
<evidence type="ECO:0000256" key="10">
    <source>
        <dbReference type="ARBA" id="ARBA00022723"/>
    </source>
</evidence>
<dbReference type="InterPro" id="IPR013083">
    <property type="entry name" value="Znf_RING/FYVE/PHD"/>
</dbReference>
<feature type="domain" description="RING-type" evidence="18">
    <location>
        <begin position="16"/>
        <end position="59"/>
    </location>
</feature>
<dbReference type="SMART" id="SM00336">
    <property type="entry name" value="BBOX"/>
    <property type="match status" value="1"/>
</dbReference>
<dbReference type="Pfam" id="PF00643">
    <property type="entry name" value="zf-B_box"/>
    <property type="match status" value="1"/>
</dbReference>
<dbReference type="SMART" id="SM00589">
    <property type="entry name" value="PRY"/>
    <property type="match status" value="1"/>
</dbReference>
<dbReference type="PROSITE" id="PS50188">
    <property type="entry name" value="B302_SPRY"/>
    <property type="match status" value="1"/>
</dbReference>
<feature type="domain" description="B box-type" evidence="19">
    <location>
        <begin position="88"/>
        <end position="129"/>
    </location>
</feature>
<keyword evidence="13" id="KW-0862">Zinc</keyword>
<evidence type="ECO:0000256" key="9">
    <source>
        <dbReference type="ARBA" id="ARBA00022699"/>
    </source>
</evidence>
<dbReference type="GeneID" id="107106982"/>
<organism evidence="21 22">
    <name type="scientific">Gekko japonicus</name>
    <name type="common">Schlegel's Japanese gecko</name>
    <dbReference type="NCBI Taxonomy" id="146911"/>
    <lineage>
        <taxon>Eukaryota</taxon>
        <taxon>Metazoa</taxon>
        <taxon>Chordata</taxon>
        <taxon>Craniata</taxon>
        <taxon>Vertebrata</taxon>
        <taxon>Euteleostomi</taxon>
        <taxon>Lepidosauria</taxon>
        <taxon>Squamata</taxon>
        <taxon>Bifurcata</taxon>
        <taxon>Gekkota</taxon>
        <taxon>Gekkonidae</taxon>
        <taxon>Gekkoninae</taxon>
        <taxon>Gekko</taxon>
    </lineage>
</organism>
<dbReference type="PRINTS" id="PR01407">
    <property type="entry name" value="BUTYPHLNCDUF"/>
</dbReference>
<dbReference type="Proteomes" id="UP000694871">
    <property type="component" value="Unplaced"/>
</dbReference>
<dbReference type="InterPro" id="IPR050143">
    <property type="entry name" value="TRIM/RBCC"/>
</dbReference>
<dbReference type="InterPro" id="IPR001841">
    <property type="entry name" value="Znf_RING"/>
</dbReference>
<dbReference type="PROSITE" id="PS50119">
    <property type="entry name" value="ZF_BBOX"/>
    <property type="match status" value="1"/>
</dbReference>
<evidence type="ECO:0000256" key="3">
    <source>
        <dbReference type="ARBA" id="ARBA00004906"/>
    </source>
</evidence>
<evidence type="ECO:0000256" key="5">
    <source>
        <dbReference type="ARBA" id="ARBA00009651"/>
    </source>
</evidence>
<name>A0ABM1JMJ6_GEKJA</name>
<dbReference type="Gene3D" id="2.60.120.920">
    <property type="match status" value="1"/>
</dbReference>
<dbReference type="Pfam" id="PF15227">
    <property type="entry name" value="zf-C3HC4_4"/>
    <property type="match status" value="1"/>
</dbReference>
<evidence type="ECO:0000256" key="16">
    <source>
        <dbReference type="PROSITE-ProRule" id="PRU00024"/>
    </source>
</evidence>
<sequence length="465" mass="53531">MASAPPSIDVEEVVTCPICLGCLTEPVVLDCGHSFCQGCITNYCEKWEALGGLECPTCKFKIRKGNFRRNWQLAHLLEKMKQLPLSSGGKDRCLKHKEKLHLFCKEDEQLVCFFCERSPEHRGHKILLLEEAAQQYKDQIHRCLETVKNERQKILAYKADAEKESQDLLKQNELERENTVALFRQLHEFLADQEKLLLFQLEELEKDIARARDECLARLSKELSSLERLIQEMEEKHQRADIDVLKDVRSTLQRYQKKETFANPGAFPPGLKWRLWSCWEINHLLESVTKKFQTNMTLDPIAAYTELILSEDRRSITCQTKAQDLPEHPEDVYSYSCVLGSEGFTSGCHFWEVTVGSEEGWAVGVARNSVRRKEKFSFSPEQGIWAMGWNKGRYKAFIMGNNPPLTPCGELKRIRVSLNYEGGQVAFFDADRAALLYRFSEGSFSGETLNPFFAVYGKGYLRVCR</sequence>
<proteinExistence type="inferred from homology"/>
<dbReference type="InterPro" id="IPR013320">
    <property type="entry name" value="ConA-like_dom_sf"/>
</dbReference>
<dbReference type="Gene3D" id="3.30.160.60">
    <property type="entry name" value="Classic Zinc Finger"/>
    <property type="match status" value="1"/>
</dbReference>
<evidence type="ECO:0000256" key="11">
    <source>
        <dbReference type="ARBA" id="ARBA00022771"/>
    </source>
</evidence>
<dbReference type="Pfam" id="PF13765">
    <property type="entry name" value="PRY"/>
    <property type="match status" value="1"/>
</dbReference>
<dbReference type="CDD" id="cd19795">
    <property type="entry name" value="Bbox2_TRIM68_C-IV"/>
    <property type="match status" value="1"/>
</dbReference>
<keyword evidence="8" id="KW-0808">Transferase</keyword>
<keyword evidence="21" id="KW-1185">Reference proteome</keyword>
<dbReference type="InterPro" id="IPR017907">
    <property type="entry name" value="Znf_RING_CS"/>
</dbReference>
<evidence type="ECO:0000256" key="13">
    <source>
        <dbReference type="ARBA" id="ARBA00022833"/>
    </source>
</evidence>
<dbReference type="PROSITE" id="PS50089">
    <property type="entry name" value="ZF_RING_2"/>
    <property type="match status" value="1"/>
</dbReference>
<dbReference type="RefSeq" id="XP_015262683.1">
    <property type="nucleotide sequence ID" value="XM_015407197.1"/>
</dbReference>
<evidence type="ECO:0000256" key="15">
    <source>
        <dbReference type="ARBA" id="ARBA00034460"/>
    </source>
</evidence>
<dbReference type="InterPro" id="IPR003879">
    <property type="entry name" value="Butyrophylin_SPRY"/>
</dbReference>
<dbReference type="InterPro" id="IPR006574">
    <property type="entry name" value="PRY"/>
</dbReference>
<evidence type="ECO:0000259" key="19">
    <source>
        <dbReference type="PROSITE" id="PS50119"/>
    </source>
</evidence>
<evidence type="ECO:0000256" key="2">
    <source>
        <dbReference type="ARBA" id="ARBA00004496"/>
    </source>
</evidence>
<evidence type="ECO:0000313" key="21">
    <source>
        <dbReference type="Proteomes" id="UP000694871"/>
    </source>
</evidence>
<dbReference type="InterPro" id="IPR020457">
    <property type="entry name" value="Znf_B-box_chordata"/>
</dbReference>
<comment type="similarity">
    <text evidence="5">Belongs to the ohanin/vespryn family.</text>
</comment>
<protein>
    <recommendedName>
        <fullName evidence="6">RING-type E3 ubiquitin transferase</fullName>
        <ecNumber evidence="6">2.3.2.27</ecNumber>
    </recommendedName>
</protein>
<keyword evidence="12" id="KW-0833">Ubl conjugation pathway</keyword>
<dbReference type="SMART" id="SM00184">
    <property type="entry name" value="RING"/>
    <property type="match status" value="1"/>
</dbReference>
<dbReference type="Pfam" id="PF00622">
    <property type="entry name" value="SPRY"/>
    <property type="match status" value="1"/>
</dbReference>
<keyword evidence="11 16" id="KW-0863">Zinc-finger</keyword>
<evidence type="ECO:0000256" key="12">
    <source>
        <dbReference type="ARBA" id="ARBA00022786"/>
    </source>
</evidence>
<evidence type="ECO:0000256" key="6">
    <source>
        <dbReference type="ARBA" id="ARBA00012483"/>
    </source>
</evidence>
<dbReference type="PRINTS" id="PR01406">
    <property type="entry name" value="BBOXZNFINGER"/>
</dbReference>
<evidence type="ECO:0000256" key="8">
    <source>
        <dbReference type="ARBA" id="ARBA00022679"/>
    </source>
</evidence>
<gene>
    <name evidence="22" type="primary">LOC107106982</name>
</gene>
<accession>A0ABM1JMJ6</accession>
<evidence type="ECO:0000259" key="18">
    <source>
        <dbReference type="PROSITE" id="PS50089"/>
    </source>
</evidence>
<dbReference type="InterPro" id="IPR000315">
    <property type="entry name" value="Znf_B-box"/>
</dbReference>
<evidence type="ECO:0000256" key="17">
    <source>
        <dbReference type="SAM" id="Coils"/>
    </source>
</evidence>
<dbReference type="InterPro" id="IPR001870">
    <property type="entry name" value="B30.2/SPRY"/>
</dbReference>
<dbReference type="PROSITE" id="PS00518">
    <property type="entry name" value="ZF_RING_1"/>
    <property type="match status" value="1"/>
</dbReference>
<keyword evidence="10" id="KW-0479">Metal-binding</keyword>
<comment type="function">
    <text evidence="15">Neurotoxin that produces dose-dependent hypolocomotion and hyperalgesia in mice. May directly act on the central nervous system, as it is 6500-fold more potent when administered intracerebroventricularly than intraperitoneal.</text>
</comment>
<comment type="pathway">
    <text evidence="3">Protein modification; protein ubiquitination.</text>
</comment>
<dbReference type="Gene3D" id="3.30.40.10">
    <property type="entry name" value="Zinc/RING finger domain, C3HC4 (zinc finger)"/>
    <property type="match status" value="1"/>
</dbReference>
<comment type="subcellular location">
    <subcellularLocation>
        <location evidence="2">Cytoplasm</location>
    </subcellularLocation>
</comment>